<dbReference type="EMBL" id="JAPFCC010000001">
    <property type="protein sequence ID" value="MCW7555145.1"/>
    <property type="molecule type" value="Genomic_DNA"/>
</dbReference>
<evidence type="ECO:0000313" key="8">
    <source>
        <dbReference type="EMBL" id="MCW7555145.1"/>
    </source>
</evidence>
<dbReference type="Gene3D" id="3.50.50.60">
    <property type="entry name" value="FAD/NAD(P)-binding domain"/>
    <property type="match status" value="1"/>
</dbReference>
<proteinExistence type="inferred from homology"/>
<comment type="similarity">
    <text evidence="3">Belongs to the lysine N(6)-hydroxylase/L-ornithine N(5)-oxygenase family.</text>
</comment>
<keyword evidence="4" id="KW-0285">Flavoprotein</keyword>
<evidence type="ECO:0000256" key="7">
    <source>
        <dbReference type="ARBA" id="ARBA00023002"/>
    </source>
</evidence>
<evidence type="ECO:0000313" key="9">
    <source>
        <dbReference type="Proteomes" id="UP001209854"/>
    </source>
</evidence>
<dbReference type="InterPro" id="IPR036188">
    <property type="entry name" value="FAD/NAD-bd_sf"/>
</dbReference>
<dbReference type="PANTHER" id="PTHR42802">
    <property type="entry name" value="MONOOXYGENASE"/>
    <property type="match status" value="1"/>
</dbReference>
<dbReference type="InterPro" id="IPR025700">
    <property type="entry name" value="Lys/Orn_oxygenase"/>
</dbReference>
<evidence type="ECO:0000256" key="3">
    <source>
        <dbReference type="ARBA" id="ARBA00007588"/>
    </source>
</evidence>
<evidence type="ECO:0000256" key="1">
    <source>
        <dbReference type="ARBA" id="ARBA00001974"/>
    </source>
</evidence>
<gene>
    <name evidence="8" type="ORF">NX722_21460</name>
</gene>
<accession>A0ABT3N0I1</accession>
<comment type="caution">
    <text evidence="8">The sequence shown here is derived from an EMBL/GenBank/DDBJ whole genome shotgun (WGS) entry which is preliminary data.</text>
</comment>
<dbReference type="PANTHER" id="PTHR42802:SF1">
    <property type="entry name" value="L-ORNITHINE N(5)-MONOOXYGENASE"/>
    <property type="match status" value="1"/>
</dbReference>
<comment type="cofactor">
    <cofactor evidence="1">
        <name>FAD</name>
        <dbReference type="ChEBI" id="CHEBI:57692"/>
    </cofactor>
</comment>
<dbReference type="Proteomes" id="UP001209854">
    <property type="component" value="Unassembled WGS sequence"/>
</dbReference>
<keyword evidence="6" id="KW-0521">NADP</keyword>
<evidence type="ECO:0000256" key="2">
    <source>
        <dbReference type="ARBA" id="ARBA00004924"/>
    </source>
</evidence>
<keyword evidence="7" id="KW-0560">Oxidoreductase</keyword>
<keyword evidence="5" id="KW-0274">FAD</keyword>
<name>A0ABT3N0I1_9GAMM</name>
<comment type="pathway">
    <text evidence="2">Siderophore biosynthesis.</text>
</comment>
<dbReference type="Pfam" id="PF13434">
    <property type="entry name" value="Lys_Orn_oxgnase"/>
    <property type="match status" value="1"/>
</dbReference>
<evidence type="ECO:0000256" key="6">
    <source>
        <dbReference type="ARBA" id="ARBA00022857"/>
    </source>
</evidence>
<dbReference type="GO" id="GO:0004497">
    <property type="term" value="F:monooxygenase activity"/>
    <property type="evidence" value="ECO:0007669"/>
    <property type="project" value="UniProtKB-KW"/>
</dbReference>
<protein>
    <submittedName>
        <fullName evidence="8">SidA/IucD/PvdA family monooxygenase</fullName>
    </submittedName>
</protein>
<dbReference type="SUPFAM" id="SSF51905">
    <property type="entry name" value="FAD/NAD(P)-binding domain"/>
    <property type="match status" value="1"/>
</dbReference>
<evidence type="ECO:0000256" key="5">
    <source>
        <dbReference type="ARBA" id="ARBA00022827"/>
    </source>
</evidence>
<keyword evidence="9" id="KW-1185">Reference proteome</keyword>
<sequence length="444" mass="49984">MNLIQKNSQENVLDLAGLGIGPFNLSLAALADGLPDHTVQFFDRKPSFSWHPGLMLPGAHMQTSYLKDLVTPVNPTSPWSFLSYLVQHGRFYQFLATEKNAISRKEFVDYMDWTAHHLPSLQFNSEIREVSFADDCFILHSDHKTIRARNLCLGTGKVPHVPECTRKHLGKNCFHASKLSARSPDLTGKKLAVVGGGQTGAEVFLNALQGHWGELSDVQWISRRPNFEPLDETPFTNQFFTPGYVDSFYSISASKKPAIVNRQKLASDGITPAYLIELYRELYDRTYLSDSRQPVWGLLPDRTLEGLNQSVNGCYELILNNTLHDQQERIQADIVILCTGFENKLPQCMEPLLPALLLDESNRYQLTSNFKIQWQGPEDRKIYAVNAGLHSHGIAEPQLSLAAWRSARILNDMAGEELFQINDSGSIINWQPASHKFAENSCLP</sequence>
<reference evidence="8 9" key="1">
    <citation type="submission" date="2022-10" db="EMBL/GenBank/DDBJ databases">
        <title>High-quality genome sequences of two octocoral-associated bacteria, Endozoicomonas euniceicola EF212 and Endozoicomonas gorgoniicola PS125.</title>
        <authorList>
            <person name="Chiou Y.-J."/>
            <person name="Chen Y.-H."/>
        </authorList>
    </citation>
    <scope>NUCLEOTIDE SEQUENCE [LARGE SCALE GENOMIC DNA]</scope>
    <source>
        <strain evidence="8 9">PS125</strain>
    </source>
</reference>
<keyword evidence="8" id="KW-0503">Monooxygenase</keyword>
<organism evidence="8 9">
    <name type="scientific">Endozoicomonas gorgoniicola</name>
    <dbReference type="NCBI Taxonomy" id="1234144"/>
    <lineage>
        <taxon>Bacteria</taxon>
        <taxon>Pseudomonadati</taxon>
        <taxon>Pseudomonadota</taxon>
        <taxon>Gammaproteobacteria</taxon>
        <taxon>Oceanospirillales</taxon>
        <taxon>Endozoicomonadaceae</taxon>
        <taxon>Endozoicomonas</taxon>
    </lineage>
</organism>
<evidence type="ECO:0000256" key="4">
    <source>
        <dbReference type="ARBA" id="ARBA00022630"/>
    </source>
</evidence>
<dbReference type="RefSeq" id="WP_262564926.1">
    <property type="nucleotide sequence ID" value="NZ_JAPFCC010000001.1"/>
</dbReference>